<organism evidence="1">
    <name type="scientific">Leptospirillum ferriphilum</name>
    <dbReference type="NCBI Taxonomy" id="178606"/>
    <lineage>
        <taxon>Bacteria</taxon>
        <taxon>Pseudomonadati</taxon>
        <taxon>Nitrospirota</taxon>
        <taxon>Nitrospiria</taxon>
        <taxon>Nitrospirales</taxon>
        <taxon>Nitrospiraceae</taxon>
        <taxon>Leptospirillum</taxon>
    </lineage>
</organism>
<dbReference type="EMBL" id="DTMM01000067">
    <property type="protein sequence ID" value="HFT92928.1"/>
    <property type="molecule type" value="Genomic_DNA"/>
</dbReference>
<dbReference type="Gene3D" id="3.40.1410.10">
    <property type="entry name" value="Chorismate lyase-like"/>
    <property type="match status" value="1"/>
</dbReference>
<name>A0A7C3QVV6_9BACT</name>
<accession>A0A7C3QVV6</accession>
<dbReference type="AlphaFoldDB" id="A0A7C3QVV6"/>
<dbReference type="SUPFAM" id="SSF64288">
    <property type="entry name" value="Chorismate lyase-like"/>
    <property type="match status" value="1"/>
</dbReference>
<gene>
    <name evidence="1" type="ORF">ENX03_03085</name>
</gene>
<reference evidence="1" key="1">
    <citation type="journal article" date="2020" name="mSystems">
        <title>Genome- and Community-Level Interaction Insights into Carbon Utilization and Element Cycling Functions of Hydrothermarchaeota in Hydrothermal Sediment.</title>
        <authorList>
            <person name="Zhou Z."/>
            <person name="Liu Y."/>
            <person name="Xu W."/>
            <person name="Pan J."/>
            <person name="Luo Z.H."/>
            <person name="Li M."/>
        </authorList>
    </citation>
    <scope>NUCLEOTIDE SEQUENCE [LARGE SCALE GENOMIC DNA]</scope>
    <source>
        <strain evidence="1">SpSt-902</strain>
    </source>
</reference>
<protein>
    <submittedName>
        <fullName evidence="1">Uncharacterized protein</fullName>
    </submittedName>
</protein>
<dbReference type="InterPro" id="IPR028978">
    <property type="entry name" value="Chorismate_lyase_/UTRA_dom_sf"/>
</dbReference>
<comment type="caution">
    <text evidence="1">The sequence shown here is derived from an EMBL/GenBank/DDBJ whole genome shotgun (WGS) entry which is preliminary data.</text>
</comment>
<sequence>MAEAVVIYREGEYGWDALKDLPPGVRFLFGIDGSLTRALEFLGCGPVSVEILPPPSTEERLVFLCLPDVGPVVQALTRLSPPFSSEDREILSDSRPIGPALSRKRGPLVREGLTILSSRGTGYPGLDLRWEKMVLWSRIYDLVATPSPRLTIREWILPPLVSILEGVKIP</sequence>
<proteinExistence type="predicted"/>
<evidence type="ECO:0000313" key="1">
    <source>
        <dbReference type="EMBL" id="HFT92928.1"/>
    </source>
</evidence>